<dbReference type="InterPro" id="IPR006593">
    <property type="entry name" value="Cyt_b561/ferric_Rdtase_TM"/>
</dbReference>
<evidence type="ECO:0000256" key="3">
    <source>
        <dbReference type="ARBA" id="ARBA00022448"/>
    </source>
</evidence>
<evidence type="ECO:0000256" key="1">
    <source>
        <dbReference type="ARBA" id="ARBA00001970"/>
    </source>
</evidence>
<dbReference type="GO" id="GO:0020037">
    <property type="term" value="F:heme binding"/>
    <property type="evidence" value="ECO:0007669"/>
    <property type="project" value="TreeGrafter"/>
</dbReference>
<evidence type="ECO:0000256" key="10">
    <source>
        <dbReference type="ARBA" id="ARBA00023136"/>
    </source>
</evidence>
<keyword evidence="6" id="KW-0479">Metal-binding</keyword>
<evidence type="ECO:0000256" key="6">
    <source>
        <dbReference type="ARBA" id="ARBA00022723"/>
    </source>
</evidence>
<feature type="transmembrane region" description="Helical" evidence="11">
    <location>
        <begin position="7"/>
        <end position="26"/>
    </location>
</feature>
<name>A0A8X8AAW6_POPTO</name>
<sequence length="262" mass="29706">MQLLQKLVSFTICASLVILLLLPFVISSQEHLKTTGNLTSNKNIIHKSSPKLLFEITLHGFLLWTSMGFLMPVGVIAIRMSHREACGRRLKILFYVHSISQAGVSRPFTNEHMLSVLLSTAGAVMSIKNFNNSFDNHHQRIGVGLYGMVWLQALIGFLRPRRGSKGRGLWFFVHWITGTAVSLLGIVNVYTGLQAYHQKTSRRIHVWTIVFTTEVSFIILFYLFQDKWDYIHKQGVILEPLRPTHQVISPGEKKKGSTTESC</sequence>
<dbReference type="SMART" id="SM00665">
    <property type="entry name" value="B561"/>
    <property type="match status" value="1"/>
</dbReference>
<dbReference type="GO" id="GO:0140575">
    <property type="term" value="F:transmembrane monodehydroascorbate reductase activity"/>
    <property type="evidence" value="ECO:0007669"/>
    <property type="project" value="InterPro"/>
</dbReference>
<feature type="transmembrane region" description="Helical" evidence="11">
    <location>
        <begin position="141"/>
        <end position="158"/>
    </location>
</feature>
<evidence type="ECO:0000256" key="2">
    <source>
        <dbReference type="ARBA" id="ARBA00004141"/>
    </source>
</evidence>
<feature type="domain" description="Cytochrome b561" evidence="12">
    <location>
        <begin position="21"/>
        <end position="232"/>
    </location>
</feature>
<evidence type="ECO:0000256" key="5">
    <source>
        <dbReference type="ARBA" id="ARBA00022692"/>
    </source>
</evidence>
<evidence type="ECO:0000256" key="4">
    <source>
        <dbReference type="ARBA" id="ARBA00022617"/>
    </source>
</evidence>
<gene>
    <name evidence="13" type="ORF">POTOM_007554</name>
</gene>
<evidence type="ECO:0000313" key="13">
    <source>
        <dbReference type="EMBL" id="KAG6785963.1"/>
    </source>
</evidence>
<evidence type="ECO:0000256" key="11">
    <source>
        <dbReference type="SAM" id="Phobius"/>
    </source>
</evidence>
<dbReference type="GO" id="GO:0046872">
    <property type="term" value="F:metal ion binding"/>
    <property type="evidence" value="ECO:0007669"/>
    <property type="project" value="UniProtKB-KW"/>
</dbReference>
<keyword evidence="8 11" id="KW-1133">Transmembrane helix</keyword>
<reference evidence="13" key="1">
    <citation type="journal article" date="2020" name="bioRxiv">
        <title>Hybrid origin of Populus tomentosa Carr. identified through genome sequencing and phylogenomic analysis.</title>
        <authorList>
            <person name="An X."/>
            <person name="Gao K."/>
            <person name="Chen Z."/>
            <person name="Li J."/>
            <person name="Yang X."/>
            <person name="Yang X."/>
            <person name="Zhou J."/>
            <person name="Guo T."/>
            <person name="Zhao T."/>
            <person name="Huang S."/>
            <person name="Miao D."/>
            <person name="Khan W.U."/>
            <person name="Rao P."/>
            <person name="Ye M."/>
            <person name="Lei B."/>
            <person name="Liao W."/>
            <person name="Wang J."/>
            <person name="Ji L."/>
            <person name="Li Y."/>
            <person name="Guo B."/>
            <person name="Mustafa N.S."/>
            <person name="Li S."/>
            <person name="Yun Q."/>
            <person name="Keller S.R."/>
            <person name="Mao J."/>
            <person name="Zhang R."/>
            <person name="Strauss S.H."/>
        </authorList>
    </citation>
    <scope>NUCLEOTIDE SEQUENCE</scope>
    <source>
        <strain evidence="13">GM15</strain>
        <tissue evidence="13">Leaf</tissue>
    </source>
</reference>
<dbReference type="InterPro" id="IPR045150">
    <property type="entry name" value="CYB561D1/2"/>
</dbReference>
<evidence type="ECO:0000256" key="9">
    <source>
        <dbReference type="ARBA" id="ARBA00023004"/>
    </source>
</evidence>
<proteinExistence type="predicted"/>
<evidence type="ECO:0000259" key="12">
    <source>
        <dbReference type="PROSITE" id="PS50939"/>
    </source>
</evidence>
<dbReference type="GO" id="GO:0016020">
    <property type="term" value="C:membrane"/>
    <property type="evidence" value="ECO:0007669"/>
    <property type="project" value="UniProtKB-SubCell"/>
</dbReference>
<feature type="transmembrane region" description="Helical" evidence="11">
    <location>
        <begin position="170"/>
        <end position="192"/>
    </location>
</feature>
<feature type="transmembrane region" description="Helical" evidence="11">
    <location>
        <begin position="204"/>
        <end position="224"/>
    </location>
</feature>
<dbReference type="OrthoDB" id="19261at2759"/>
<evidence type="ECO:0000256" key="8">
    <source>
        <dbReference type="ARBA" id="ARBA00022989"/>
    </source>
</evidence>
<dbReference type="PROSITE" id="PS50939">
    <property type="entry name" value="CYTOCHROME_B561"/>
    <property type="match status" value="1"/>
</dbReference>
<dbReference type="AlphaFoldDB" id="A0A8X8AAW6"/>
<dbReference type="PANTHER" id="PTHR15422:SF24">
    <property type="entry name" value="DOMON RELATED DOMAIN-CONTAINING PROTEIN"/>
    <property type="match status" value="1"/>
</dbReference>
<keyword evidence="4" id="KW-0349">Heme</keyword>
<comment type="cofactor">
    <cofactor evidence="1">
        <name>heme b</name>
        <dbReference type="ChEBI" id="CHEBI:60344"/>
    </cofactor>
</comment>
<comment type="caution">
    <text evidence="13">The sequence shown here is derived from an EMBL/GenBank/DDBJ whole genome shotgun (WGS) entry which is preliminary data.</text>
</comment>
<keyword evidence="10 11" id="KW-0472">Membrane</keyword>
<evidence type="ECO:0000313" key="14">
    <source>
        <dbReference type="Proteomes" id="UP000886885"/>
    </source>
</evidence>
<evidence type="ECO:0000256" key="7">
    <source>
        <dbReference type="ARBA" id="ARBA00022982"/>
    </source>
</evidence>
<dbReference type="Proteomes" id="UP000886885">
    <property type="component" value="Chromosome 2A"/>
</dbReference>
<comment type="subcellular location">
    <subcellularLocation>
        <location evidence="2">Membrane</location>
        <topology evidence="2">Multi-pass membrane protein</topology>
    </subcellularLocation>
</comment>
<accession>A0A8X8AAW6</accession>
<dbReference type="CDD" id="cd08760">
    <property type="entry name" value="Cyt_b561_FRRS1_like"/>
    <property type="match status" value="1"/>
</dbReference>
<keyword evidence="9" id="KW-0408">Iron</keyword>
<dbReference type="EMBL" id="JAAWWB010000003">
    <property type="protein sequence ID" value="KAG6785963.1"/>
    <property type="molecule type" value="Genomic_DNA"/>
</dbReference>
<keyword evidence="14" id="KW-1185">Reference proteome</keyword>
<keyword evidence="7" id="KW-0249">Electron transport</keyword>
<dbReference type="PANTHER" id="PTHR15422">
    <property type="entry name" value="OS05G0565100 PROTEIN"/>
    <property type="match status" value="1"/>
</dbReference>
<feature type="transmembrane region" description="Helical" evidence="11">
    <location>
        <begin position="61"/>
        <end position="80"/>
    </location>
</feature>
<keyword evidence="5 11" id="KW-0812">Transmembrane</keyword>
<keyword evidence="3" id="KW-0813">Transport</keyword>
<protein>
    <recommendedName>
        <fullName evidence="12">Cytochrome b561 domain-containing protein</fullName>
    </recommendedName>
</protein>
<organism evidence="13 14">
    <name type="scientific">Populus tomentosa</name>
    <name type="common">Chinese white poplar</name>
    <dbReference type="NCBI Taxonomy" id="118781"/>
    <lineage>
        <taxon>Eukaryota</taxon>
        <taxon>Viridiplantae</taxon>
        <taxon>Streptophyta</taxon>
        <taxon>Embryophyta</taxon>
        <taxon>Tracheophyta</taxon>
        <taxon>Spermatophyta</taxon>
        <taxon>Magnoliopsida</taxon>
        <taxon>eudicotyledons</taxon>
        <taxon>Gunneridae</taxon>
        <taxon>Pentapetalae</taxon>
        <taxon>rosids</taxon>
        <taxon>fabids</taxon>
        <taxon>Malpighiales</taxon>
        <taxon>Salicaceae</taxon>
        <taxon>Saliceae</taxon>
        <taxon>Populus</taxon>
    </lineage>
</organism>